<proteinExistence type="predicted"/>
<organism evidence="1 2">
    <name type="scientific">Caerostris extrusa</name>
    <name type="common">Bark spider</name>
    <name type="synonym">Caerostris bankana</name>
    <dbReference type="NCBI Taxonomy" id="172846"/>
    <lineage>
        <taxon>Eukaryota</taxon>
        <taxon>Metazoa</taxon>
        <taxon>Ecdysozoa</taxon>
        <taxon>Arthropoda</taxon>
        <taxon>Chelicerata</taxon>
        <taxon>Arachnida</taxon>
        <taxon>Araneae</taxon>
        <taxon>Araneomorphae</taxon>
        <taxon>Entelegynae</taxon>
        <taxon>Araneoidea</taxon>
        <taxon>Araneidae</taxon>
        <taxon>Caerostris</taxon>
    </lineage>
</organism>
<evidence type="ECO:0000313" key="2">
    <source>
        <dbReference type="Proteomes" id="UP001054945"/>
    </source>
</evidence>
<comment type="caution">
    <text evidence="1">The sequence shown here is derived from an EMBL/GenBank/DDBJ whole genome shotgun (WGS) entry which is preliminary data.</text>
</comment>
<sequence>MMCIRFSKQCLEPNCQQPKAIEYLPLSFSALTYHGLGRVSLHLENFVTINILVAKNSWPIPILFIGSLAIKLKGERAYTSLTINKKEKNLQSSAALN</sequence>
<evidence type="ECO:0000313" key="1">
    <source>
        <dbReference type="EMBL" id="GIY85980.1"/>
    </source>
</evidence>
<name>A0AAV4WW88_CAEEX</name>
<keyword evidence="2" id="KW-1185">Reference proteome</keyword>
<dbReference type="AlphaFoldDB" id="A0AAV4WW88"/>
<accession>A0AAV4WW88</accession>
<dbReference type="Proteomes" id="UP001054945">
    <property type="component" value="Unassembled WGS sequence"/>
</dbReference>
<protein>
    <submittedName>
        <fullName evidence="1">Uncharacterized protein</fullName>
    </submittedName>
</protein>
<gene>
    <name evidence="1" type="ORF">CEXT_811671</name>
</gene>
<dbReference type="EMBL" id="BPLR01016722">
    <property type="protein sequence ID" value="GIY85980.1"/>
    <property type="molecule type" value="Genomic_DNA"/>
</dbReference>
<reference evidence="1 2" key="1">
    <citation type="submission" date="2021-06" db="EMBL/GenBank/DDBJ databases">
        <title>Caerostris extrusa draft genome.</title>
        <authorList>
            <person name="Kono N."/>
            <person name="Arakawa K."/>
        </authorList>
    </citation>
    <scope>NUCLEOTIDE SEQUENCE [LARGE SCALE GENOMIC DNA]</scope>
</reference>